<evidence type="ECO:0000256" key="2">
    <source>
        <dbReference type="ARBA" id="ARBA00023002"/>
    </source>
</evidence>
<dbReference type="OrthoDB" id="9984533at2759"/>
<dbReference type="EMBL" id="KN832885">
    <property type="protein sequence ID" value="KIM96070.1"/>
    <property type="molecule type" value="Genomic_DNA"/>
</dbReference>
<dbReference type="InterPro" id="IPR045312">
    <property type="entry name" value="PCBER-like"/>
</dbReference>
<dbReference type="Gene3D" id="3.40.50.720">
    <property type="entry name" value="NAD(P)-binding Rossmann-like Domain"/>
    <property type="match status" value="1"/>
</dbReference>
<keyword evidence="1" id="KW-0521">NADP</keyword>
<keyword evidence="5" id="KW-1185">Reference proteome</keyword>
<dbReference type="PANTHER" id="PTHR47706">
    <property type="entry name" value="NMRA-LIKE FAMILY PROTEIN"/>
    <property type="match status" value="1"/>
</dbReference>
<dbReference type="STRING" id="913774.A0A0C3GIU7"/>
<evidence type="ECO:0000259" key="3">
    <source>
        <dbReference type="Pfam" id="PF05368"/>
    </source>
</evidence>
<reference evidence="4 5" key="1">
    <citation type="submission" date="2014-04" db="EMBL/GenBank/DDBJ databases">
        <authorList>
            <consortium name="DOE Joint Genome Institute"/>
            <person name="Kuo A."/>
            <person name="Martino E."/>
            <person name="Perotto S."/>
            <person name="Kohler A."/>
            <person name="Nagy L.G."/>
            <person name="Floudas D."/>
            <person name="Copeland A."/>
            <person name="Barry K.W."/>
            <person name="Cichocki N."/>
            <person name="Veneault-Fourrey C."/>
            <person name="LaButti K."/>
            <person name="Lindquist E.A."/>
            <person name="Lipzen A."/>
            <person name="Lundell T."/>
            <person name="Morin E."/>
            <person name="Murat C."/>
            <person name="Sun H."/>
            <person name="Tunlid A."/>
            <person name="Henrissat B."/>
            <person name="Grigoriev I.V."/>
            <person name="Hibbett D.S."/>
            <person name="Martin F."/>
            <person name="Nordberg H.P."/>
            <person name="Cantor M.N."/>
            <person name="Hua S.X."/>
        </authorList>
    </citation>
    <scope>NUCLEOTIDE SEQUENCE [LARGE SCALE GENOMIC DNA]</scope>
    <source>
        <strain evidence="4 5">Zn</strain>
    </source>
</reference>
<protein>
    <recommendedName>
        <fullName evidence="3">NmrA-like domain-containing protein</fullName>
    </recommendedName>
</protein>
<dbReference type="Proteomes" id="UP000054321">
    <property type="component" value="Unassembled WGS sequence"/>
</dbReference>
<dbReference type="InterPro" id="IPR051609">
    <property type="entry name" value="NmrA/Isoflavone_reductase-like"/>
</dbReference>
<dbReference type="Gene3D" id="3.90.25.10">
    <property type="entry name" value="UDP-galactose 4-epimerase, domain 1"/>
    <property type="match status" value="1"/>
</dbReference>
<reference evidence="5" key="2">
    <citation type="submission" date="2015-01" db="EMBL/GenBank/DDBJ databases">
        <title>Evolutionary Origins and Diversification of the Mycorrhizal Mutualists.</title>
        <authorList>
            <consortium name="DOE Joint Genome Institute"/>
            <consortium name="Mycorrhizal Genomics Consortium"/>
            <person name="Kohler A."/>
            <person name="Kuo A."/>
            <person name="Nagy L.G."/>
            <person name="Floudas D."/>
            <person name="Copeland A."/>
            <person name="Barry K.W."/>
            <person name="Cichocki N."/>
            <person name="Veneault-Fourrey C."/>
            <person name="LaButti K."/>
            <person name="Lindquist E.A."/>
            <person name="Lipzen A."/>
            <person name="Lundell T."/>
            <person name="Morin E."/>
            <person name="Murat C."/>
            <person name="Riley R."/>
            <person name="Ohm R."/>
            <person name="Sun H."/>
            <person name="Tunlid A."/>
            <person name="Henrissat B."/>
            <person name="Grigoriev I.V."/>
            <person name="Hibbett D.S."/>
            <person name="Martin F."/>
        </authorList>
    </citation>
    <scope>NUCLEOTIDE SEQUENCE [LARGE SCALE GENOMIC DNA]</scope>
    <source>
        <strain evidence="5">Zn</strain>
    </source>
</reference>
<dbReference type="CDD" id="cd05259">
    <property type="entry name" value="PCBER_SDR_a"/>
    <property type="match status" value="1"/>
</dbReference>
<dbReference type="InterPro" id="IPR008030">
    <property type="entry name" value="NmrA-like"/>
</dbReference>
<evidence type="ECO:0000313" key="4">
    <source>
        <dbReference type="EMBL" id="KIM96070.1"/>
    </source>
</evidence>
<feature type="domain" description="NmrA-like" evidence="3">
    <location>
        <begin position="31"/>
        <end position="262"/>
    </location>
</feature>
<proteinExistence type="predicted"/>
<dbReference type="AlphaFoldDB" id="A0A0C3GIU7"/>
<gene>
    <name evidence="4" type="ORF">OIDMADRAFT_205682</name>
</gene>
<dbReference type="InParanoid" id="A0A0C3GIU7"/>
<dbReference type="InterPro" id="IPR036291">
    <property type="entry name" value="NAD(P)-bd_dom_sf"/>
</dbReference>
<dbReference type="Pfam" id="PF05368">
    <property type="entry name" value="NmrA"/>
    <property type="match status" value="1"/>
</dbReference>
<dbReference type="SUPFAM" id="SSF51735">
    <property type="entry name" value="NAD(P)-binding Rossmann-fold domains"/>
    <property type="match status" value="1"/>
</dbReference>
<evidence type="ECO:0000313" key="5">
    <source>
        <dbReference type="Proteomes" id="UP000054321"/>
    </source>
</evidence>
<name>A0A0C3GIU7_OIDMZ</name>
<dbReference type="HOGENOM" id="CLU_044876_3_3_1"/>
<dbReference type="GO" id="GO:0016491">
    <property type="term" value="F:oxidoreductase activity"/>
    <property type="evidence" value="ECO:0007669"/>
    <property type="project" value="UniProtKB-KW"/>
</dbReference>
<dbReference type="PANTHER" id="PTHR47706:SF9">
    <property type="entry name" value="NMRA-LIKE DOMAIN-CONTAINING PROTEIN-RELATED"/>
    <property type="match status" value="1"/>
</dbReference>
<evidence type="ECO:0000256" key="1">
    <source>
        <dbReference type="ARBA" id="ARBA00022857"/>
    </source>
</evidence>
<keyword evidence="2" id="KW-0560">Oxidoreductase</keyword>
<sequence>MKFDKLNKLVRYLESIVSSSPDKTSKMAPIKNVIVIGASGGIGASVFKGITDSSKFNVSVLARQESENTYAANIKVFKSDYTEASLLEALKGQDAVVSILGPAGLGEQVKLIDAAVKTGVKLFIPSEFSINTLSDKARELVPLFEGKLDVIEYLKKQESKGLNWTAISAGPAFAYLEQGLQLGLAGFNIQTHEALIFDGGNRVFSNSNLGQIGKAVVAVLSKPEATANEFIYIDSFTATQNEILAELETATGKKWNVTNTTSEAATKEGQELLGKGEIFPGLLMLLKTINLGDGFGSNFPKQATYANAKLGLPKQSLKESAAAVVAGGSI</sequence>
<organism evidence="4 5">
    <name type="scientific">Oidiodendron maius (strain Zn)</name>
    <dbReference type="NCBI Taxonomy" id="913774"/>
    <lineage>
        <taxon>Eukaryota</taxon>
        <taxon>Fungi</taxon>
        <taxon>Dikarya</taxon>
        <taxon>Ascomycota</taxon>
        <taxon>Pezizomycotina</taxon>
        <taxon>Leotiomycetes</taxon>
        <taxon>Leotiomycetes incertae sedis</taxon>
        <taxon>Myxotrichaceae</taxon>
        <taxon>Oidiodendron</taxon>
    </lineage>
</organism>
<accession>A0A0C3GIU7</accession>